<dbReference type="Proteomes" id="UP000694700">
    <property type="component" value="Unplaced"/>
</dbReference>
<dbReference type="Gene3D" id="1.20.1280.50">
    <property type="match status" value="1"/>
</dbReference>
<dbReference type="InterPro" id="IPR001810">
    <property type="entry name" value="F-box_dom"/>
</dbReference>
<feature type="domain" description="F-box" evidence="5">
    <location>
        <begin position="471"/>
        <end position="508"/>
    </location>
</feature>
<dbReference type="Pfam" id="PF12937">
    <property type="entry name" value="F-box-like"/>
    <property type="match status" value="1"/>
</dbReference>
<dbReference type="InterPro" id="IPR052283">
    <property type="entry name" value="GenomicStab_NeuMorph_Reg"/>
</dbReference>
<dbReference type="Ensembl" id="ENSCCRT00015081524.1">
    <property type="protein sequence ID" value="ENSCCRP00015078941.1"/>
    <property type="gene ID" value="ENSCCRG00015031969.1"/>
</dbReference>
<accession>A0A8C1XC78</accession>
<keyword evidence="2 3" id="KW-0175">Coiled coil</keyword>
<evidence type="ECO:0000259" key="6">
    <source>
        <dbReference type="Pfam" id="PF23165"/>
    </source>
</evidence>
<dbReference type="CDD" id="cd22109">
    <property type="entry name" value="F-box_FBXO41"/>
    <property type="match status" value="1"/>
</dbReference>
<proteinExistence type="predicted"/>
<evidence type="ECO:0000256" key="4">
    <source>
        <dbReference type="SAM" id="MobiDB-lite"/>
    </source>
</evidence>
<dbReference type="InterPro" id="IPR057038">
    <property type="entry name" value="FBX41/ZN365_Znf-C2H2"/>
</dbReference>
<feature type="region of interest" description="Disordered" evidence="4">
    <location>
        <begin position="277"/>
        <end position="335"/>
    </location>
</feature>
<sequence>MASLDLPYRCPRCGEHKRFRSLSSLRAHLEYNHTYETLYVLSKSNSICDAAALLPLVADGALAAKSRFPYRELPCPGEELRLATSSTACYLPNVEFPLGEILVKTAMSSGDAFAVEAAYEEGLARLKARAFERLELDERLEKLSEEVEQKIAARVGRLQAELERKSLELEKATLESERLSQEKQDLEDKATALSRQVDVSVEMLASLKQDLVNKDQELSHKQQEVAQIDQFLQETAAREANAKVRLQQFIEELLDRADRAEKQLQIISSCATTPNGSLGHCSLQGSKPNGQQRNSSISGASRGMYQVSDRRSSPSTAASGRGKSVSQGSGGYDSDSVDLHALEDCPDAQYYHVQCRLGEGGGGGGYERAAASRSWGLRKQAIQNWQRRPYRNSTEGEEGDVSDVGSRTTESEAEMWEQDRRAESQHGGNRGGYRLATGRSEGGYKPCRHEKSPSKLNEVISPEVLKIRAALFCIFTYLDMKTLLRAAEVCRDWKFVARHPAVWTRVLLENARISSKVLTPFTQTLLQYGCLEEGLEALLKATGSNLLILKVSHCPNLLTDRSLWLASCYCRALQAVTYRSATDPVGQEVIWALGAGCRDIISLQVAPLHPCQQPARFSNRCLQTIGRCWPHLRALGVGGAGCGIQGLASLARNCMRLQVLELDHVSEINQEVAAEMCREGLKGLEMLVLTSTPVTPKALLHFNSVCRNLKSIVVQIGIEDYFEDPNSPEARKLFDEMMNKLQALKKRPGFSKILHVKADGLC</sequence>
<dbReference type="InterPro" id="IPR036047">
    <property type="entry name" value="F-box-like_dom_sf"/>
</dbReference>
<feature type="compositionally biased region" description="Polar residues" evidence="4">
    <location>
        <begin position="283"/>
        <end position="299"/>
    </location>
</feature>
<evidence type="ECO:0000256" key="3">
    <source>
        <dbReference type="SAM" id="Coils"/>
    </source>
</evidence>
<dbReference type="PANTHER" id="PTHR15739">
    <property type="entry name" value="ZINC FINGER PROTEIN"/>
    <property type="match status" value="1"/>
</dbReference>
<keyword evidence="1" id="KW-0597">Phosphoprotein</keyword>
<evidence type="ECO:0000313" key="8">
    <source>
        <dbReference type="Proteomes" id="UP000694700"/>
    </source>
</evidence>
<dbReference type="Gene3D" id="3.80.10.10">
    <property type="entry name" value="Ribonuclease Inhibitor"/>
    <property type="match status" value="1"/>
</dbReference>
<evidence type="ECO:0000259" key="5">
    <source>
        <dbReference type="Pfam" id="PF12937"/>
    </source>
</evidence>
<name>A0A8C1XC78_CYPCA</name>
<feature type="domain" description="FBX41/ZN365 C2H2-type zinc finger" evidence="6">
    <location>
        <begin position="6"/>
        <end position="35"/>
    </location>
</feature>
<organism evidence="7 8">
    <name type="scientific">Cyprinus carpio</name>
    <name type="common">Common carp</name>
    <dbReference type="NCBI Taxonomy" id="7962"/>
    <lineage>
        <taxon>Eukaryota</taxon>
        <taxon>Metazoa</taxon>
        <taxon>Chordata</taxon>
        <taxon>Craniata</taxon>
        <taxon>Vertebrata</taxon>
        <taxon>Euteleostomi</taxon>
        <taxon>Actinopterygii</taxon>
        <taxon>Neopterygii</taxon>
        <taxon>Teleostei</taxon>
        <taxon>Ostariophysi</taxon>
        <taxon>Cypriniformes</taxon>
        <taxon>Cyprinidae</taxon>
        <taxon>Cyprininae</taxon>
        <taxon>Cyprinus</taxon>
    </lineage>
</organism>
<dbReference type="PANTHER" id="PTHR15739:SF4">
    <property type="entry name" value="F-BOX ONLY PROTEIN 41"/>
    <property type="match status" value="1"/>
</dbReference>
<dbReference type="AlphaFoldDB" id="A0A8C1XC78"/>
<protein>
    <submittedName>
        <fullName evidence="7">F-box protein 41</fullName>
    </submittedName>
</protein>
<dbReference type="InterPro" id="IPR032675">
    <property type="entry name" value="LRR_dom_sf"/>
</dbReference>
<evidence type="ECO:0000256" key="2">
    <source>
        <dbReference type="ARBA" id="ARBA00023054"/>
    </source>
</evidence>
<evidence type="ECO:0000256" key="1">
    <source>
        <dbReference type="ARBA" id="ARBA00022553"/>
    </source>
</evidence>
<feature type="coiled-coil region" evidence="3">
    <location>
        <begin position="133"/>
        <end position="270"/>
    </location>
</feature>
<dbReference type="Pfam" id="PF23165">
    <property type="entry name" value="zf-C2H2_FBX41"/>
    <property type="match status" value="1"/>
</dbReference>
<dbReference type="SUPFAM" id="SSF81383">
    <property type="entry name" value="F-box domain"/>
    <property type="match status" value="1"/>
</dbReference>
<reference evidence="7" key="1">
    <citation type="submission" date="2025-08" db="UniProtKB">
        <authorList>
            <consortium name="Ensembl"/>
        </authorList>
    </citation>
    <scope>IDENTIFICATION</scope>
</reference>
<feature type="region of interest" description="Disordered" evidence="4">
    <location>
        <begin position="386"/>
        <end position="452"/>
    </location>
</feature>
<dbReference type="SUPFAM" id="SSF52047">
    <property type="entry name" value="RNI-like"/>
    <property type="match status" value="1"/>
</dbReference>
<evidence type="ECO:0000313" key="7">
    <source>
        <dbReference type="Ensembl" id="ENSCCRP00015078941.1"/>
    </source>
</evidence>